<dbReference type="CDD" id="cd07331">
    <property type="entry name" value="M48C_Oma1_like"/>
    <property type="match status" value="1"/>
</dbReference>
<dbReference type="Pfam" id="PF01435">
    <property type="entry name" value="Peptidase_M48"/>
    <property type="match status" value="1"/>
</dbReference>
<dbReference type="AlphaFoldDB" id="A0A1P8WF11"/>
<evidence type="ECO:0000256" key="4">
    <source>
        <dbReference type="ARBA" id="ARBA00022833"/>
    </source>
</evidence>
<evidence type="ECO:0000256" key="3">
    <source>
        <dbReference type="ARBA" id="ARBA00022801"/>
    </source>
</evidence>
<dbReference type="KEGG" id="fmr:Fuma_02265"/>
<evidence type="ECO:0000256" key="2">
    <source>
        <dbReference type="ARBA" id="ARBA00022723"/>
    </source>
</evidence>
<evidence type="ECO:0000313" key="9">
    <source>
        <dbReference type="Proteomes" id="UP000187735"/>
    </source>
</evidence>
<name>A0A1P8WF11_9PLAN</name>
<evidence type="ECO:0000259" key="7">
    <source>
        <dbReference type="Pfam" id="PF01435"/>
    </source>
</evidence>
<accession>A0A1P8WF11</accession>
<keyword evidence="4 6" id="KW-0862">Zinc</keyword>
<protein>
    <submittedName>
        <fullName evidence="8">TPR repeat-containing protein YfgC</fullName>
    </submittedName>
</protein>
<comment type="similarity">
    <text evidence="6">Belongs to the peptidase M48 family.</text>
</comment>
<dbReference type="Gene3D" id="3.30.2010.10">
    <property type="entry name" value="Metalloproteases ('zincins'), catalytic domain"/>
    <property type="match status" value="1"/>
</dbReference>
<keyword evidence="9" id="KW-1185">Reference proteome</keyword>
<proteinExistence type="inferred from homology"/>
<dbReference type="PANTHER" id="PTHR22726">
    <property type="entry name" value="METALLOENDOPEPTIDASE OMA1"/>
    <property type="match status" value="1"/>
</dbReference>
<keyword evidence="5 6" id="KW-0482">Metalloprotease</keyword>
<organism evidence="8 9">
    <name type="scientific">Fuerstiella marisgermanici</name>
    <dbReference type="NCBI Taxonomy" id="1891926"/>
    <lineage>
        <taxon>Bacteria</taxon>
        <taxon>Pseudomonadati</taxon>
        <taxon>Planctomycetota</taxon>
        <taxon>Planctomycetia</taxon>
        <taxon>Planctomycetales</taxon>
        <taxon>Planctomycetaceae</taxon>
        <taxon>Fuerstiella</taxon>
    </lineage>
</organism>
<comment type="cofactor">
    <cofactor evidence="6">
        <name>Zn(2+)</name>
        <dbReference type="ChEBI" id="CHEBI:29105"/>
    </cofactor>
    <text evidence="6">Binds 1 zinc ion per subunit.</text>
</comment>
<dbReference type="EMBL" id="CP017641">
    <property type="protein sequence ID" value="APZ92654.1"/>
    <property type="molecule type" value="Genomic_DNA"/>
</dbReference>
<evidence type="ECO:0000313" key="8">
    <source>
        <dbReference type="EMBL" id="APZ92654.1"/>
    </source>
</evidence>
<dbReference type="PROSITE" id="PS51257">
    <property type="entry name" value="PROKAR_LIPOPROTEIN"/>
    <property type="match status" value="1"/>
</dbReference>
<keyword evidence="1 6" id="KW-0645">Protease</keyword>
<keyword evidence="3 6" id="KW-0378">Hydrolase</keyword>
<keyword evidence="2" id="KW-0479">Metal-binding</keyword>
<dbReference type="GO" id="GO:0051603">
    <property type="term" value="P:proteolysis involved in protein catabolic process"/>
    <property type="evidence" value="ECO:0007669"/>
    <property type="project" value="TreeGrafter"/>
</dbReference>
<sequence length="301" mass="32522">MKITLHQPLVNILLCCWLTTIVAGMLLAMGCQTAPVTGRRQLLVMSEEKENAMGLTAYQEVLKEEPVTSDKALIEMVQRVGQRIAAVADRPDFEWEFNVIESPTQNAFCLPGGKVAVYTGILPICQTEAGLAVVMSHEIGHAIARHGGERMSLQTAENKAKEALQYIMREQSDNTQQIVLTAYGAGAQYGAILPYSRKHELEADHIGIMLMAKAGYDPSEGPKFWERFAGEKDGAAPMEFMSTHPSDARRSAALRDLLPEAMSLYQAAPEKIGIGENITVAAPAGAPPNTATDGAATLKGI</sequence>
<evidence type="ECO:0000256" key="6">
    <source>
        <dbReference type="RuleBase" id="RU003983"/>
    </source>
</evidence>
<dbReference type="RefSeq" id="WP_077024251.1">
    <property type="nucleotide sequence ID" value="NZ_CP017641.1"/>
</dbReference>
<evidence type="ECO:0000256" key="1">
    <source>
        <dbReference type="ARBA" id="ARBA00022670"/>
    </source>
</evidence>
<dbReference type="InterPro" id="IPR051156">
    <property type="entry name" value="Mito/Outer_Membr_Metalloprot"/>
</dbReference>
<dbReference type="GO" id="GO:0004222">
    <property type="term" value="F:metalloendopeptidase activity"/>
    <property type="evidence" value="ECO:0007669"/>
    <property type="project" value="InterPro"/>
</dbReference>
<dbReference type="OrthoDB" id="9810445at2"/>
<gene>
    <name evidence="8" type="primary">yfgC</name>
    <name evidence="8" type="ORF">Fuma_02265</name>
</gene>
<dbReference type="PANTHER" id="PTHR22726:SF1">
    <property type="entry name" value="METALLOENDOPEPTIDASE OMA1, MITOCHONDRIAL"/>
    <property type="match status" value="1"/>
</dbReference>
<reference evidence="8 9" key="1">
    <citation type="journal article" date="2016" name="Front. Microbiol.">
        <title>Fuerstia marisgermanicae gen. nov., sp. nov., an Unusual Member of the Phylum Planctomycetes from the German Wadden Sea.</title>
        <authorList>
            <person name="Kohn T."/>
            <person name="Heuer A."/>
            <person name="Jogler M."/>
            <person name="Vollmers J."/>
            <person name="Boedeker C."/>
            <person name="Bunk B."/>
            <person name="Rast P."/>
            <person name="Borchert D."/>
            <person name="Glockner I."/>
            <person name="Freese H.M."/>
            <person name="Klenk H.P."/>
            <person name="Overmann J."/>
            <person name="Kaster A.K."/>
            <person name="Rohde M."/>
            <person name="Wiegand S."/>
            <person name="Jogler C."/>
        </authorList>
    </citation>
    <scope>NUCLEOTIDE SEQUENCE [LARGE SCALE GENOMIC DNA]</scope>
    <source>
        <strain evidence="8 9">NH11</strain>
    </source>
</reference>
<dbReference type="InterPro" id="IPR001915">
    <property type="entry name" value="Peptidase_M48"/>
</dbReference>
<dbReference type="Proteomes" id="UP000187735">
    <property type="component" value="Chromosome"/>
</dbReference>
<feature type="domain" description="Peptidase M48" evidence="7">
    <location>
        <begin position="76"/>
        <end position="256"/>
    </location>
</feature>
<dbReference type="GO" id="GO:0016020">
    <property type="term" value="C:membrane"/>
    <property type="evidence" value="ECO:0007669"/>
    <property type="project" value="TreeGrafter"/>
</dbReference>
<dbReference type="GO" id="GO:0046872">
    <property type="term" value="F:metal ion binding"/>
    <property type="evidence" value="ECO:0007669"/>
    <property type="project" value="UniProtKB-KW"/>
</dbReference>
<evidence type="ECO:0000256" key="5">
    <source>
        <dbReference type="ARBA" id="ARBA00023049"/>
    </source>
</evidence>